<dbReference type="AlphaFoldDB" id="A0A8B3CKI9"/>
<feature type="compositionally biased region" description="Basic and acidic residues" evidence="1">
    <location>
        <begin position="14"/>
        <end position="23"/>
    </location>
</feature>
<sequence length="60" mass="7085">MYRKFSDCSDENNSTEKRLKSDLKSDPNRIRRILGLPGFGGDFVWKRKTFVLDFHFQSLS</sequence>
<accession>A0A8B3CKI9</accession>
<organism evidence="2 3">
    <name type="scientific">Leptospira stimsonii</name>
    <dbReference type="NCBI Taxonomy" id="2202203"/>
    <lineage>
        <taxon>Bacteria</taxon>
        <taxon>Pseudomonadati</taxon>
        <taxon>Spirochaetota</taxon>
        <taxon>Spirochaetia</taxon>
        <taxon>Leptospirales</taxon>
        <taxon>Leptospiraceae</taxon>
        <taxon>Leptospira</taxon>
    </lineage>
</organism>
<evidence type="ECO:0000313" key="2">
    <source>
        <dbReference type="EMBL" id="RHX83144.1"/>
    </source>
</evidence>
<evidence type="ECO:0000313" key="3">
    <source>
        <dbReference type="Proteomes" id="UP000266669"/>
    </source>
</evidence>
<protein>
    <submittedName>
        <fullName evidence="2">Uncharacterized protein</fullName>
    </submittedName>
</protein>
<comment type="caution">
    <text evidence="2">The sequence shown here is derived from an EMBL/GenBank/DDBJ whole genome shotgun (WGS) entry which is preliminary data.</text>
</comment>
<dbReference type="Proteomes" id="UP000266669">
    <property type="component" value="Unassembled WGS sequence"/>
</dbReference>
<feature type="region of interest" description="Disordered" evidence="1">
    <location>
        <begin position="1"/>
        <end position="23"/>
    </location>
</feature>
<proteinExistence type="predicted"/>
<gene>
    <name evidence="2" type="ORF">DLM78_22710</name>
</gene>
<reference evidence="3" key="1">
    <citation type="submission" date="2018-05" db="EMBL/GenBank/DDBJ databases">
        <title>Leptospira yasudae sp. nov. and Leptospira stimsonii sp. nov., two pathogenic species of the genus Leptospira isolated from environmental sources.</title>
        <authorList>
            <person name="Casanovas-Massana A."/>
            <person name="Hamond C."/>
            <person name="Santos L.A."/>
            <person name="Hacker K.P."/>
            <person name="Balassiano I."/>
            <person name="Medeiros M.A."/>
            <person name="Reis M.G."/>
            <person name="Ko A.I."/>
            <person name="Wunder E.A."/>
        </authorList>
    </citation>
    <scope>NUCLEOTIDE SEQUENCE [LARGE SCALE GENOMIC DNA]</scope>
    <source>
        <strain evidence="3">AMB6-RJ</strain>
    </source>
</reference>
<evidence type="ECO:0000256" key="1">
    <source>
        <dbReference type="SAM" id="MobiDB-lite"/>
    </source>
</evidence>
<name>A0A8B3CKI9_9LEPT</name>
<dbReference type="EMBL" id="QHCS01000011">
    <property type="protein sequence ID" value="RHX83144.1"/>
    <property type="molecule type" value="Genomic_DNA"/>
</dbReference>